<keyword evidence="10 13" id="KW-0472">Membrane</keyword>
<evidence type="ECO:0000313" key="15">
    <source>
        <dbReference type="EMBL" id="RYO89375.1"/>
    </source>
</evidence>
<keyword evidence="3" id="KW-0808">Transferase</keyword>
<evidence type="ECO:0000259" key="14">
    <source>
        <dbReference type="PROSITE" id="PS50089"/>
    </source>
</evidence>
<dbReference type="CDD" id="cd16473">
    <property type="entry name" value="RING-H2_RNF103"/>
    <property type="match status" value="1"/>
</dbReference>
<evidence type="ECO:0000256" key="8">
    <source>
        <dbReference type="ARBA" id="ARBA00022833"/>
    </source>
</evidence>
<evidence type="ECO:0000256" key="12">
    <source>
        <dbReference type="SAM" id="MobiDB-lite"/>
    </source>
</evidence>
<keyword evidence="6 11" id="KW-0863">Zinc-finger</keyword>
<dbReference type="EMBL" id="QJNS01000074">
    <property type="protein sequence ID" value="RYO89375.1"/>
    <property type="molecule type" value="Genomic_DNA"/>
</dbReference>
<comment type="subcellular location">
    <subcellularLocation>
        <location evidence="1">Membrane</location>
        <topology evidence="1">Single-pass membrane protein</topology>
    </subcellularLocation>
</comment>
<dbReference type="PANTHER" id="PTHR45768">
    <property type="entry name" value="E3 UBIQUITIN-PROTEIN LIGASE RNF13-LIKE"/>
    <property type="match status" value="1"/>
</dbReference>
<feature type="region of interest" description="Disordered" evidence="12">
    <location>
        <begin position="288"/>
        <end position="308"/>
    </location>
</feature>
<evidence type="ECO:0000256" key="10">
    <source>
        <dbReference type="ARBA" id="ARBA00023136"/>
    </source>
</evidence>
<evidence type="ECO:0000256" key="13">
    <source>
        <dbReference type="SAM" id="Phobius"/>
    </source>
</evidence>
<sequence length="478" mass="52575">MPSRGQADPSIVVRNVTALSGQLAYSEHLTENLTTLSPSYGPTRNNIIQGLMYVPSLGSDDPCHEMASAYIPQNVTRQANLPMFNYNMVALAPWINAECALSYFTAVRRDSLRALLVYHPDGDALQPPDVDDSIWDLGDGGNWKGRYHFPVYAISSAAGHRMMQQLSLYSGDLSEVPFGSEITTTYHPDPSDYVRVWTELVISNGSGTFSVWVFVLIIIGLLLFVIGGISMLMHCIQRHRRAALRCRVESGEVNLEALGIKRLKVPTEHIQKFPLFTYNESPAPLSSLARSSAGAHGPRSTETGSDKYPLATDYQPDCQICLEEFESKRTVIRELPCGHIFHPECIDSFLSAVSSLCPICKASMLPPGYAPKITNGMVRRELATRRLRPPAMNRSDLGIGRRKLSSWSSSVKKHIGLGTSPPKHDDSIELPGVTIPKPVATISGQIGGLVNPVDERNIGEDQPPSESLLLKYPYRDAS</sequence>
<evidence type="ECO:0000256" key="9">
    <source>
        <dbReference type="ARBA" id="ARBA00022989"/>
    </source>
</evidence>
<evidence type="ECO:0000256" key="6">
    <source>
        <dbReference type="ARBA" id="ARBA00022771"/>
    </source>
</evidence>
<comment type="pathway">
    <text evidence="2">Protein modification; protein ubiquitination.</text>
</comment>
<evidence type="ECO:0000256" key="7">
    <source>
        <dbReference type="ARBA" id="ARBA00022786"/>
    </source>
</evidence>
<keyword evidence="9 13" id="KW-1133">Transmembrane helix</keyword>
<gene>
    <name evidence="15" type="ORF">DL762_003266</name>
</gene>
<organism evidence="15 16">
    <name type="scientific">Monosporascus cannonballus</name>
    <dbReference type="NCBI Taxonomy" id="155416"/>
    <lineage>
        <taxon>Eukaryota</taxon>
        <taxon>Fungi</taxon>
        <taxon>Dikarya</taxon>
        <taxon>Ascomycota</taxon>
        <taxon>Pezizomycotina</taxon>
        <taxon>Sordariomycetes</taxon>
        <taxon>Xylariomycetidae</taxon>
        <taxon>Xylariales</taxon>
        <taxon>Xylariales incertae sedis</taxon>
        <taxon>Monosporascus</taxon>
    </lineage>
</organism>
<name>A0ABY0HBN6_9PEZI</name>
<protein>
    <recommendedName>
        <fullName evidence="14">RING-type domain-containing protein</fullName>
    </recommendedName>
</protein>
<evidence type="ECO:0000256" key="11">
    <source>
        <dbReference type="PROSITE-ProRule" id="PRU00175"/>
    </source>
</evidence>
<feature type="transmembrane region" description="Helical" evidence="13">
    <location>
        <begin position="209"/>
        <end position="232"/>
    </location>
</feature>
<dbReference type="Pfam" id="PF13639">
    <property type="entry name" value="zf-RING_2"/>
    <property type="match status" value="1"/>
</dbReference>
<dbReference type="InterPro" id="IPR013083">
    <property type="entry name" value="Znf_RING/FYVE/PHD"/>
</dbReference>
<dbReference type="SMART" id="SM00184">
    <property type="entry name" value="RING"/>
    <property type="match status" value="1"/>
</dbReference>
<dbReference type="PROSITE" id="PS50089">
    <property type="entry name" value="ZF_RING_2"/>
    <property type="match status" value="1"/>
</dbReference>
<evidence type="ECO:0000256" key="2">
    <source>
        <dbReference type="ARBA" id="ARBA00004906"/>
    </source>
</evidence>
<keyword evidence="5" id="KW-0479">Metal-binding</keyword>
<dbReference type="Proteomes" id="UP000294003">
    <property type="component" value="Unassembled WGS sequence"/>
</dbReference>
<evidence type="ECO:0000256" key="3">
    <source>
        <dbReference type="ARBA" id="ARBA00022679"/>
    </source>
</evidence>
<reference evidence="15 16" key="1">
    <citation type="submission" date="2018-06" db="EMBL/GenBank/DDBJ databases">
        <title>Complete Genomes of Monosporascus.</title>
        <authorList>
            <person name="Robinson A.J."/>
            <person name="Natvig D.O."/>
        </authorList>
    </citation>
    <scope>NUCLEOTIDE SEQUENCE [LARGE SCALE GENOMIC DNA]</scope>
    <source>
        <strain evidence="15 16">CBS 609.92</strain>
    </source>
</reference>
<evidence type="ECO:0000256" key="4">
    <source>
        <dbReference type="ARBA" id="ARBA00022692"/>
    </source>
</evidence>
<proteinExistence type="predicted"/>
<accession>A0ABY0HBN6</accession>
<feature type="domain" description="RING-type" evidence="14">
    <location>
        <begin position="318"/>
        <end position="361"/>
    </location>
</feature>
<keyword evidence="16" id="KW-1185">Reference proteome</keyword>
<evidence type="ECO:0000313" key="16">
    <source>
        <dbReference type="Proteomes" id="UP000294003"/>
    </source>
</evidence>
<evidence type="ECO:0000256" key="5">
    <source>
        <dbReference type="ARBA" id="ARBA00022723"/>
    </source>
</evidence>
<dbReference type="SUPFAM" id="SSF57850">
    <property type="entry name" value="RING/U-box"/>
    <property type="match status" value="1"/>
</dbReference>
<comment type="caution">
    <text evidence="15">The sequence shown here is derived from an EMBL/GenBank/DDBJ whole genome shotgun (WGS) entry which is preliminary data.</text>
</comment>
<dbReference type="PANTHER" id="PTHR45768:SF18">
    <property type="entry name" value="RING-H2 FINGER PROTEIN ATL47-RELATED"/>
    <property type="match status" value="1"/>
</dbReference>
<keyword evidence="7" id="KW-0833">Ubl conjugation pathway</keyword>
<dbReference type="InterPro" id="IPR001841">
    <property type="entry name" value="Znf_RING"/>
</dbReference>
<evidence type="ECO:0000256" key="1">
    <source>
        <dbReference type="ARBA" id="ARBA00004167"/>
    </source>
</evidence>
<feature type="region of interest" description="Disordered" evidence="12">
    <location>
        <begin position="453"/>
        <end position="478"/>
    </location>
</feature>
<keyword evidence="4 13" id="KW-0812">Transmembrane</keyword>
<keyword evidence="8" id="KW-0862">Zinc</keyword>
<dbReference type="Gene3D" id="3.30.40.10">
    <property type="entry name" value="Zinc/RING finger domain, C3HC4 (zinc finger)"/>
    <property type="match status" value="1"/>
</dbReference>